<evidence type="ECO:0000256" key="1">
    <source>
        <dbReference type="ARBA" id="ARBA00009981"/>
    </source>
</evidence>
<dbReference type="Gene3D" id="3.40.1620.10">
    <property type="entry name" value="YefM-like domain"/>
    <property type="match status" value="1"/>
</dbReference>
<evidence type="ECO:0000256" key="2">
    <source>
        <dbReference type="RuleBase" id="RU362080"/>
    </source>
</evidence>
<comment type="similarity">
    <text evidence="1 2">Belongs to the phD/YefM antitoxin family.</text>
</comment>
<dbReference type="SUPFAM" id="SSF143120">
    <property type="entry name" value="YefM-like"/>
    <property type="match status" value="1"/>
</dbReference>
<evidence type="ECO:0000313" key="4">
    <source>
        <dbReference type="EMBL" id="PWG61390.1"/>
    </source>
</evidence>
<dbReference type="AlphaFoldDB" id="A0A2U2MX07"/>
<feature type="region of interest" description="Disordered" evidence="3">
    <location>
        <begin position="1"/>
        <end position="42"/>
    </location>
</feature>
<keyword evidence="5" id="KW-1185">Reference proteome</keyword>
<reference evidence="4 5" key="1">
    <citation type="submission" date="2018-05" db="EMBL/GenBank/DDBJ databases">
        <title>Spiribacter halobius sp. nov., a moderately halophilic bacterium isolated from marine solar saltern.</title>
        <authorList>
            <person name="Zheng W.-S."/>
            <person name="Lu D.-C."/>
            <person name="Du Z.-J."/>
        </authorList>
    </citation>
    <scope>NUCLEOTIDE SEQUENCE [LARGE SCALE GENOMIC DNA]</scope>
    <source>
        <strain evidence="4 5">E85</strain>
    </source>
</reference>
<protein>
    <recommendedName>
        <fullName evidence="2">Antitoxin</fullName>
    </recommendedName>
</protein>
<dbReference type="Pfam" id="PF02604">
    <property type="entry name" value="PhdYeFM_antitox"/>
    <property type="match status" value="1"/>
</dbReference>
<accession>A0A2U2MX07</accession>
<dbReference type="InterPro" id="IPR036165">
    <property type="entry name" value="YefM-like_sf"/>
</dbReference>
<evidence type="ECO:0000313" key="5">
    <source>
        <dbReference type="Proteomes" id="UP000245474"/>
    </source>
</evidence>
<comment type="caution">
    <text evidence="4">The sequence shown here is derived from an EMBL/GenBank/DDBJ whole genome shotgun (WGS) entry which is preliminary data.</text>
</comment>
<organism evidence="4 5">
    <name type="scientific">Sediminicurvatus halobius</name>
    <dbReference type="NCBI Taxonomy" id="2182432"/>
    <lineage>
        <taxon>Bacteria</taxon>
        <taxon>Pseudomonadati</taxon>
        <taxon>Pseudomonadota</taxon>
        <taxon>Gammaproteobacteria</taxon>
        <taxon>Chromatiales</taxon>
        <taxon>Ectothiorhodospiraceae</taxon>
        <taxon>Sediminicurvatus</taxon>
    </lineage>
</organism>
<gene>
    <name evidence="4" type="ORF">DEM34_16600</name>
</gene>
<feature type="region of interest" description="Disordered" evidence="3">
    <location>
        <begin position="51"/>
        <end position="70"/>
    </location>
</feature>
<dbReference type="EMBL" id="QFFI01000036">
    <property type="protein sequence ID" value="PWG61390.1"/>
    <property type="molecule type" value="Genomic_DNA"/>
</dbReference>
<name>A0A2U2MX07_9GAMM</name>
<comment type="function">
    <text evidence="2">Antitoxin component of a type II toxin-antitoxin (TA) system.</text>
</comment>
<dbReference type="Proteomes" id="UP000245474">
    <property type="component" value="Unassembled WGS sequence"/>
</dbReference>
<feature type="region of interest" description="Disordered" evidence="3">
    <location>
        <begin position="75"/>
        <end position="99"/>
    </location>
</feature>
<proteinExistence type="inferred from homology"/>
<evidence type="ECO:0000256" key="3">
    <source>
        <dbReference type="SAM" id="MobiDB-lite"/>
    </source>
</evidence>
<dbReference type="NCBIfam" id="TIGR01552">
    <property type="entry name" value="phd_fam"/>
    <property type="match status" value="1"/>
</dbReference>
<sequence>MSRIRASGGGGRERQPNRTSCTAAGRVRPPGSGTGMSHTAAPCTTYGDLGFGAYSRPARNAPKVPPERSVWRYGARDTQPVYSDQSTDRSRSTGTTMTEHEPEVIQSYDAKVHWSQVLDRVGRGHHYIVSKHHRQVAVLVPLAEWQALTSRDAQDTPEARELAAMVERLEAQNAATGAALDDAFAEIAKTREQLAALRAQRREDPGQ</sequence>
<dbReference type="InterPro" id="IPR006442">
    <property type="entry name" value="Antitoxin_Phd/YefM"/>
</dbReference>